<name>A0A0S2MY32_9CAUD</name>
<evidence type="ECO:0000313" key="1">
    <source>
        <dbReference type="EMBL" id="ALO80855.1"/>
    </source>
</evidence>
<dbReference type="GeneID" id="26519823"/>
<dbReference type="OrthoDB" id="36669at10239"/>
<organism evidence="1 2">
    <name type="scientific">Enterococcus phage vB_EfaP_IME195</name>
    <dbReference type="NCBI Taxonomy" id="1747288"/>
    <lineage>
        <taxon>Viruses</taxon>
        <taxon>Duplodnaviria</taxon>
        <taxon>Heunggongvirae</taxon>
        <taxon>Uroviricota</taxon>
        <taxon>Caudoviricetes</taxon>
        <taxon>Rountreeviridae</taxon>
        <taxon>Sarlesvirinae</taxon>
        <taxon>Copernicusvirus</taxon>
        <taxon>Copernicusvirus IME195</taxon>
    </lineage>
</organism>
<dbReference type="RefSeq" id="YP_009191332.1">
    <property type="nucleotide sequence ID" value="NC_028693.2"/>
</dbReference>
<accession>A0A0S2MY32</accession>
<dbReference type="KEGG" id="vg:26519823"/>
<dbReference type="EMBL" id="KT932700">
    <property type="protein sequence ID" value="ALO80855.1"/>
    <property type="molecule type" value="Genomic_DNA"/>
</dbReference>
<sequence>MELTREEFLNEYWKCVKRICSNYHMPFNKVVGNNAYLCDKGVYNPTIIKERQMAKNLGISYNAFLDHVADLLLWEDPLK</sequence>
<evidence type="ECO:0000313" key="2">
    <source>
        <dbReference type="Proteomes" id="UP000203627"/>
    </source>
</evidence>
<proteinExistence type="predicted"/>
<dbReference type="Proteomes" id="UP000203627">
    <property type="component" value="Segment"/>
</dbReference>
<keyword evidence="2" id="KW-1185">Reference proteome</keyword>
<protein>
    <submittedName>
        <fullName evidence="1">Uncharacterized protein</fullName>
    </submittedName>
</protein>
<reference evidence="1" key="1">
    <citation type="submission" date="2015-10" db="EMBL/GenBank/DDBJ databases">
        <authorList>
            <person name="Tong Y."/>
            <person name="Zhang X."/>
            <person name="An X."/>
            <person name="Mi Z."/>
        </authorList>
    </citation>
    <scope>NUCLEOTIDE SEQUENCE [LARGE SCALE GENOMIC DNA]</scope>
</reference>